<comment type="caution">
    <text evidence="1">The sequence shown here is derived from an EMBL/GenBank/DDBJ whole genome shotgun (WGS) entry which is preliminary data.</text>
</comment>
<dbReference type="EMBL" id="MU157961">
    <property type="protein sequence ID" value="KAF9522098.1"/>
    <property type="molecule type" value="Genomic_DNA"/>
</dbReference>
<protein>
    <submittedName>
        <fullName evidence="1">Uncharacterized protein</fullName>
    </submittedName>
</protein>
<name>A0A9P6E3X7_9AGAR</name>
<evidence type="ECO:0000313" key="1">
    <source>
        <dbReference type="EMBL" id="KAF9522098.1"/>
    </source>
</evidence>
<reference evidence="1" key="1">
    <citation type="submission" date="2020-11" db="EMBL/GenBank/DDBJ databases">
        <authorList>
            <consortium name="DOE Joint Genome Institute"/>
            <person name="Ahrendt S."/>
            <person name="Riley R."/>
            <person name="Andreopoulos W."/>
            <person name="Labutti K."/>
            <person name="Pangilinan J."/>
            <person name="Ruiz-Duenas F.J."/>
            <person name="Barrasa J.M."/>
            <person name="Sanchez-Garcia M."/>
            <person name="Camarero S."/>
            <person name="Miyauchi S."/>
            <person name="Serrano A."/>
            <person name="Linde D."/>
            <person name="Babiker R."/>
            <person name="Drula E."/>
            <person name="Ayuso-Fernandez I."/>
            <person name="Pacheco R."/>
            <person name="Padilla G."/>
            <person name="Ferreira P."/>
            <person name="Barriuso J."/>
            <person name="Kellner H."/>
            <person name="Castanera R."/>
            <person name="Alfaro M."/>
            <person name="Ramirez L."/>
            <person name="Pisabarro A.G."/>
            <person name="Kuo A."/>
            <person name="Tritt A."/>
            <person name="Lipzen A."/>
            <person name="He G."/>
            <person name="Yan M."/>
            <person name="Ng V."/>
            <person name="Cullen D."/>
            <person name="Martin F."/>
            <person name="Rosso M.-N."/>
            <person name="Henrissat B."/>
            <person name="Hibbett D."/>
            <person name="Martinez A.T."/>
            <person name="Grigoriev I.V."/>
        </authorList>
    </citation>
    <scope>NUCLEOTIDE SEQUENCE</scope>
    <source>
        <strain evidence="1">CBS 506.95</strain>
    </source>
</reference>
<evidence type="ECO:0000313" key="2">
    <source>
        <dbReference type="Proteomes" id="UP000807306"/>
    </source>
</evidence>
<organism evidence="1 2">
    <name type="scientific">Crepidotus variabilis</name>
    <dbReference type="NCBI Taxonomy" id="179855"/>
    <lineage>
        <taxon>Eukaryota</taxon>
        <taxon>Fungi</taxon>
        <taxon>Dikarya</taxon>
        <taxon>Basidiomycota</taxon>
        <taxon>Agaricomycotina</taxon>
        <taxon>Agaricomycetes</taxon>
        <taxon>Agaricomycetidae</taxon>
        <taxon>Agaricales</taxon>
        <taxon>Agaricineae</taxon>
        <taxon>Crepidotaceae</taxon>
        <taxon>Crepidotus</taxon>
    </lineage>
</organism>
<keyword evidence="2" id="KW-1185">Reference proteome</keyword>
<dbReference type="AlphaFoldDB" id="A0A9P6E3X7"/>
<proteinExistence type="predicted"/>
<sequence length="219" mass="24893">MNFIHKRLFGLSEPTDPLRKASSEQLDKETVTAQTTFPFSRFHLKRRKVKRTHQTEPADIRCTSTGTSFLSGATNVNINTTNIFLQSGRPVSVDPATFNFNHTETHNSSISTICRIAKTTEEITTKLDHVITLFDRIDGPYDLERSTPNETMGYNHAVLEESRMQVMDMAVMSPTSPLTWLSPPRTTISDGAIFKKSTECWYLDLSFNWMSRYRSGCLT</sequence>
<accession>A0A9P6E3X7</accession>
<gene>
    <name evidence="1" type="ORF">CPB83DRAFT_141017</name>
</gene>
<dbReference type="Proteomes" id="UP000807306">
    <property type="component" value="Unassembled WGS sequence"/>
</dbReference>